<feature type="region of interest" description="Disordered" evidence="2">
    <location>
        <begin position="676"/>
        <end position="698"/>
    </location>
</feature>
<evidence type="ECO:0000313" key="3">
    <source>
        <dbReference type="EMBL" id="KAF5362943.1"/>
    </source>
</evidence>
<evidence type="ECO:0000256" key="1">
    <source>
        <dbReference type="SAM" id="Coils"/>
    </source>
</evidence>
<dbReference type="EMBL" id="JAACJM010000036">
    <property type="protein sequence ID" value="KAF5362943.1"/>
    <property type="molecule type" value="Genomic_DNA"/>
</dbReference>
<feature type="region of interest" description="Disordered" evidence="2">
    <location>
        <begin position="805"/>
        <end position="840"/>
    </location>
</feature>
<gene>
    <name evidence="3" type="ORF">D9758_007039</name>
</gene>
<dbReference type="AlphaFoldDB" id="A0A8H5GDJ9"/>
<keyword evidence="4" id="KW-1185">Reference proteome</keyword>
<evidence type="ECO:0000313" key="4">
    <source>
        <dbReference type="Proteomes" id="UP000559256"/>
    </source>
</evidence>
<dbReference type="OrthoDB" id="2897205at2759"/>
<keyword evidence="1" id="KW-0175">Coiled coil</keyword>
<feature type="compositionally biased region" description="Low complexity" evidence="2">
    <location>
        <begin position="194"/>
        <end position="205"/>
    </location>
</feature>
<feature type="coiled-coil region" evidence="1">
    <location>
        <begin position="269"/>
        <end position="322"/>
    </location>
</feature>
<feature type="compositionally biased region" description="Basic and acidic residues" evidence="2">
    <location>
        <begin position="680"/>
        <end position="698"/>
    </location>
</feature>
<name>A0A8H5GDJ9_9AGAR</name>
<sequence>MNTHGSHRSWQIQTQDQLQPQLQNRRSSESTSSTTASGSGVASASTVVQEQAELYIGGGRSIAESAKCTSGERPRDTYTSSTSCSSIERNRRKRKFKFSDLLRFDGDGNGKERNIANTDKNTKMRRIPSFFAIWRKKSKSSPQNTRTIRQEDSSSSCSNSSFHLSSISTSSSSSSSLSLNLISYPNSTLSTVDPNANPNSGNSSSLARDPLHHRHHTASPLHIPTPAPFTSAEVIAIDDDNYRLQVLRHYLTSIVNAQTERAQALRKQQQEDRNALEEFYSQIADLKREAREWFDCTNLEAKEEQERIEEEERRELRRMKQNNFAGLGARLHSDRKGKGKVGRSRSLKTLQESRIKLYEEQVVLKYPIPTGMRVGEVSSADNFGWRWLQCPNRVQVLLPPDASYRYAVFLKMEGKAIANAKAHTSISPSSASTSSGFTGSSESSYSHSNSSLSSSSSSQAPALSLRKFDRARTVFISACFFSRPEYPVRGITPTDRRFALEPGFKCDAIDEIVERNLEEPVDMETFAKYFVTNRRVGTVGAMDVCSRRWVKVEEHAQVLFPPDIAFQYYTFLTSSESTFSLSHTVFMETLLQQCLVNSKFLREYEQEKLYILSRNFFAPVIEALRVFARANDIKRAKAVMRFARYSPELMVRHTNGKRRVTGDNIFDLAEDVEEVVNGNGKDEQKNDQSVRRSLKSESIRGRMPKEKLVSKIQETMEELEPIHEIPSCGSDFEDDDSSMSETSSLVSITLVGTRDHTPRQGGSVEGDGAPTIVMEGFGKKTKRRSPQAVSSSFWTSPLGWLTSSRSFATSRPSTPSPSTLSTSSRSLACSTSENAKRSGPRQWLVRGMVFSGKTTHIR</sequence>
<organism evidence="3 4">
    <name type="scientific">Tetrapyrgos nigripes</name>
    <dbReference type="NCBI Taxonomy" id="182062"/>
    <lineage>
        <taxon>Eukaryota</taxon>
        <taxon>Fungi</taxon>
        <taxon>Dikarya</taxon>
        <taxon>Basidiomycota</taxon>
        <taxon>Agaricomycotina</taxon>
        <taxon>Agaricomycetes</taxon>
        <taxon>Agaricomycetidae</taxon>
        <taxon>Agaricales</taxon>
        <taxon>Marasmiineae</taxon>
        <taxon>Marasmiaceae</taxon>
        <taxon>Tetrapyrgos</taxon>
    </lineage>
</organism>
<feature type="compositionally biased region" description="Low complexity" evidence="2">
    <location>
        <begin position="11"/>
        <end position="44"/>
    </location>
</feature>
<accession>A0A8H5GDJ9</accession>
<dbReference type="Proteomes" id="UP000559256">
    <property type="component" value="Unassembled WGS sequence"/>
</dbReference>
<comment type="caution">
    <text evidence="3">The sequence shown here is derived from an EMBL/GenBank/DDBJ whole genome shotgun (WGS) entry which is preliminary data.</text>
</comment>
<proteinExistence type="predicted"/>
<protein>
    <submittedName>
        <fullName evidence="3">Uncharacterized protein</fullName>
    </submittedName>
</protein>
<feature type="region of interest" description="Disordered" evidence="2">
    <location>
        <begin position="133"/>
        <end position="160"/>
    </location>
</feature>
<feature type="region of interest" description="Disordered" evidence="2">
    <location>
        <begin position="190"/>
        <end position="226"/>
    </location>
</feature>
<evidence type="ECO:0000256" key="2">
    <source>
        <dbReference type="SAM" id="MobiDB-lite"/>
    </source>
</evidence>
<feature type="region of interest" description="Disordered" evidence="2">
    <location>
        <begin position="66"/>
        <end position="85"/>
    </location>
</feature>
<reference evidence="3 4" key="1">
    <citation type="journal article" date="2020" name="ISME J.">
        <title>Uncovering the hidden diversity of litter-decomposition mechanisms in mushroom-forming fungi.</title>
        <authorList>
            <person name="Floudas D."/>
            <person name="Bentzer J."/>
            <person name="Ahren D."/>
            <person name="Johansson T."/>
            <person name="Persson P."/>
            <person name="Tunlid A."/>
        </authorList>
    </citation>
    <scope>NUCLEOTIDE SEQUENCE [LARGE SCALE GENOMIC DNA]</scope>
    <source>
        <strain evidence="3 4">CBS 291.85</strain>
    </source>
</reference>
<feature type="compositionally biased region" description="Polar residues" evidence="2">
    <location>
        <begin position="1"/>
        <end position="10"/>
    </location>
</feature>
<feature type="region of interest" description="Disordered" evidence="2">
    <location>
        <begin position="1"/>
        <end position="44"/>
    </location>
</feature>
<feature type="compositionally biased region" description="Low complexity" evidence="2">
    <location>
        <begin position="805"/>
        <end position="832"/>
    </location>
</feature>